<dbReference type="AlphaFoldDB" id="X1BY84"/>
<dbReference type="GO" id="GO:0006882">
    <property type="term" value="P:intracellular zinc ion homeostasis"/>
    <property type="evidence" value="ECO:0007669"/>
    <property type="project" value="TreeGrafter"/>
</dbReference>
<organism evidence="6">
    <name type="scientific">marine sediment metagenome</name>
    <dbReference type="NCBI Taxonomy" id="412755"/>
    <lineage>
        <taxon>unclassified sequences</taxon>
        <taxon>metagenomes</taxon>
        <taxon>ecological metagenomes</taxon>
    </lineage>
</organism>
<accession>X1BY84</accession>
<feature type="transmembrane region" description="Helical" evidence="5">
    <location>
        <begin position="6"/>
        <end position="32"/>
    </location>
</feature>
<comment type="subcellular location">
    <subcellularLocation>
        <location evidence="1">Membrane</location>
        <topology evidence="1">Multi-pass membrane protein</topology>
    </subcellularLocation>
</comment>
<dbReference type="PANTHER" id="PTHR16950">
    <property type="entry name" value="ZINC TRANSPORTER SLC39A7 HISTIDINE-RICH MEMBRANE PROTEIN KE4"/>
    <property type="match status" value="1"/>
</dbReference>
<evidence type="ECO:0000256" key="4">
    <source>
        <dbReference type="ARBA" id="ARBA00023136"/>
    </source>
</evidence>
<evidence type="ECO:0000256" key="5">
    <source>
        <dbReference type="SAM" id="Phobius"/>
    </source>
</evidence>
<comment type="caution">
    <text evidence="6">The sequence shown here is derived from an EMBL/GenBank/DDBJ whole genome shotgun (WGS) entry which is preliminary data.</text>
</comment>
<dbReference type="Pfam" id="PF02535">
    <property type="entry name" value="Zip"/>
    <property type="match status" value="1"/>
</dbReference>
<keyword evidence="3 5" id="KW-1133">Transmembrane helix</keyword>
<evidence type="ECO:0008006" key="7">
    <source>
        <dbReference type="Google" id="ProtNLM"/>
    </source>
</evidence>
<evidence type="ECO:0000313" key="6">
    <source>
        <dbReference type="EMBL" id="GAG89158.1"/>
    </source>
</evidence>
<dbReference type="GO" id="GO:0016020">
    <property type="term" value="C:membrane"/>
    <property type="evidence" value="ECO:0007669"/>
    <property type="project" value="UniProtKB-SubCell"/>
</dbReference>
<dbReference type="GO" id="GO:0005385">
    <property type="term" value="F:zinc ion transmembrane transporter activity"/>
    <property type="evidence" value="ECO:0007669"/>
    <property type="project" value="TreeGrafter"/>
</dbReference>
<dbReference type="InterPro" id="IPR003689">
    <property type="entry name" value="ZIP"/>
</dbReference>
<sequence>DSIHNFIDGLIIAASFVIALPIGVVTALAVALHEIPQEIGDFGVLVYGGFKKGRALFLNFLSAATVIKIK</sequence>
<evidence type="ECO:0000256" key="1">
    <source>
        <dbReference type="ARBA" id="ARBA00004141"/>
    </source>
</evidence>
<gene>
    <name evidence="6" type="ORF">S01H4_22797</name>
</gene>
<protein>
    <recommendedName>
        <fullName evidence="7">Cation transporter</fullName>
    </recommendedName>
</protein>
<keyword evidence="4 5" id="KW-0472">Membrane</keyword>
<evidence type="ECO:0000256" key="3">
    <source>
        <dbReference type="ARBA" id="ARBA00022989"/>
    </source>
</evidence>
<dbReference type="PANTHER" id="PTHR16950:SF16">
    <property type="entry name" value="ZINC TRANSPORTER ZIP13"/>
    <property type="match status" value="1"/>
</dbReference>
<reference evidence="6" key="1">
    <citation type="journal article" date="2014" name="Front. Microbiol.">
        <title>High frequency of phylogenetically diverse reductive dehalogenase-homologous genes in deep subseafloor sedimentary metagenomes.</title>
        <authorList>
            <person name="Kawai M."/>
            <person name="Futagami T."/>
            <person name="Toyoda A."/>
            <person name="Takaki Y."/>
            <person name="Nishi S."/>
            <person name="Hori S."/>
            <person name="Arai W."/>
            <person name="Tsubouchi T."/>
            <person name="Morono Y."/>
            <person name="Uchiyama I."/>
            <person name="Ito T."/>
            <person name="Fujiyama A."/>
            <person name="Inagaki F."/>
            <person name="Takami H."/>
        </authorList>
    </citation>
    <scope>NUCLEOTIDE SEQUENCE</scope>
    <source>
        <strain evidence="6">Expedition CK06-06</strain>
    </source>
</reference>
<dbReference type="EMBL" id="BART01010499">
    <property type="protein sequence ID" value="GAG89158.1"/>
    <property type="molecule type" value="Genomic_DNA"/>
</dbReference>
<name>X1BY84_9ZZZZ</name>
<feature type="non-terminal residue" evidence="6">
    <location>
        <position position="1"/>
    </location>
</feature>
<proteinExistence type="predicted"/>
<keyword evidence="2 5" id="KW-0812">Transmembrane</keyword>
<evidence type="ECO:0000256" key="2">
    <source>
        <dbReference type="ARBA" id="ARBA00022692"/>
    </source>
</evidence>